<dbReference type="OrthoDB" id="5917215at2"/>
<accession>A0A2K9ASP5</accession>
<organism evidence="1 2">
    <name type="scientific">Kangiella profundi</name>
    <dbReference type="NCBI Taxonomy" id="1561924"/>
    <lineage>
        <taxon>Bacteria</taxon>
        <taxon>Pseudomonadati</taxon>
        <taxon>Pseudomonadota</taxon>
        <taxon>Gammaproteobacteria</taxon>
        <taxon>Kangiellales</taxon>
        <taxon>Kangiellaceae</taxon>
        <taxon>Kangiella</taxon>
    </lineage>
</organism>
<keyword evidence="2" id="KW-1185">Reference proteome</keyword>
<sequence>MTTIRLLLLGTLAIALSGCATLSETECASGNWYQIGYQDGKFGRDSDYVLNHESACIEYGVRIDRNQYEQGRQKGLEVYCTPHNGFQHGVNGNYSNQNCVAGFPEYSGSYKDGLFSRHENLQVQLDELMREHEILRQAIRRIEDEKEKERLSLELDDIDKQIQNTKNQISRVNYLLDMYR</sequence>
<protein>
    <submittedName>
        <fullName evidence="1">Uncharacterized protein</fullName>
    </submittedName>
</protein>
<dbReference type="AlphaFoldDB" id="A0A2K9ASP5"/>
<reference evidence="1 2" key="1">
    <citation type="submission" date="2017-12" db="EMBL/GenBank/DDBJ databases">
        <title>Kangiella profundi FT102 completed genome.</title>
        <authorList>
            <person name="Xu J."/>
            <person name="Wang J."/>
            <person name="Lu Y."/>
        </authorList>
    </citation>
    <scope>NUCLEOTIDE SEQUENCE [LARGE SCALE GENOMIC DNA]</scope>
    <source>
        <strain evidence="1 2">FT102</strain>
    </source>
</reference>
<gene>
    <name evidence="1" type="ORF">CW740_02620</name>
</gene>
<name>A0A2K9ASP5_9GAMM</name>
<dbReference type="EMBL" id="CP025120">
    <property type="protein sequence ID" value="AUD78191.1"/>
    <property type="molecule type" value="Genomic_DNA"/>
</dbReference>
<dbReference type="Pfam" id="PF10973">
    <property type="entry name" value="DUF2799"/>
    <property type="match status" value="1"/>
</dbReference>
<dbReference type="InterPro" id="IPR021242">
    <property type="entry name" value="DUF2799"/>
</dbReference>
<dbReference type="Proteomes" id="UP000232693">
    <property type="component" value="Chromosome"/>
</dbReference>
<dbReference type="PROSITE" id="PS51257">
    <property type="entry name" value="PROKAR_LIPOPROTEIN"/>
    <property type="match status" value="1"/>
</dbReference>
<evidence type="ECO:0000313" key="1">
    <source>
        <dbReference type="EMBL" id="AUD78191.1"/>
    </source>
</evidence>
<proteinExistence type="predicted"/>
<dbReference type="KEGG" id="kpd:CW740_02620"/>
<dbReference type="RefSeq" id="WP_106646069.1">
    <property type="nucleotide sequence ID" value="NZ_BMGO01000002.1"/>
</dbReference>
<evidence type="ECO:0000313" key="2">
    <source>
        <dbReference type="Proteomes" id="UP000232693"/>
    </source>
</evidence>